<feature type="region of interest" description="Disordered" evidence="1">
    <location>
        <begin position="389"/>
        <end position="438"/>
    </location>
</feature>
<accession>Q7MSR7</accession>
<keyword evidence="3" id="KW-1185">Reference proteome</keyword>
<protein>
    <recommendedName>
        <fullName evidence="4">Response regulatory domain-containing protein</fullName>
    </recommendedName>
</protein>
<dbReference type="STRING" id="273121.WS0189"/>
<evidence type="ECO:0000256" key="1">
    <source>
        <dbReference type="SAM" id="MobiDB-lite"/>
    </source>
</evidence>
<feature type="compositionally biased region" description="Acidic residues" evidence="1">
    <location>
        <begin position="219"/>
        <end position="236"/>
    </location>
</feature>
<feature type="compositionally biased region" description="Acidic residues" evidence="1">
    <location>
        <begin position="394"/>
        <end position="412"/>
    </location>
</feature>
<evidence type="ECO:0000313" key="2">
    <source>
        <dbReference type="EMBL" id="CAE09350.1"/>
    </source>
</evidence>
<dbReference type="eggNOG" id="COG0745">
    <property type="taxonomic scope" value="Bacteria"/>
</dbReference>
<proteinExistence type="predicted"/>
<reference evidence="2 3" key="1">
    <citation type="journal article" date="2003" name="Proc. Natl. Acad. Sci. U.S.A.">
        <title>Complete genome sequence and analysis of Wolinella succinogenes.</title>
        <authorList>
            <person name="Baar C."/>
            <person name="Eppinger M."/>
            <person name="Raddatz G."/>
            <person name="Simon JM."/>
            <person name="Lanz C."/>
            <person name="Klimmek O."/>
            <person name="Nandakumar R."/>
            <person name="Gross R."/>
            <person name="Rosinus A."/>
            <person name="Keller H."/>
            <person name="Jagtap P."/>
            <person name="Linke B."/>
            <person name="Meyer F."/>
            <person name="Lederer H."/>
            <person name="Schuster S.C."/>
        </authorList>
    </citation>
    <scope>NUCLEOTIDE SEQUENCE [LARGE SCALE GENOMIC DNA]</scope>
    <source>
        <strain evidence="3">ATCC 29543 / DSM 1740 / CCUG 13145 / JCM 31913 / LMG 7466 / NCTC 11488 / FDC 602W</strain>
    </source>
</reference>
<dbReference type="HOGENOM" id="CLU_617879_0_0_7"/>
<sequence>MSKRRLTAIILPLSVTIFPYPCLLEGRFMKLLLINKNPIVRKLVKLSAEKAGIGVAEVESFMEVEDFDFDFVFIDDESLEEGALETLSEKIPHAKYGFIHSKDRPRESGFSLFVQKPFLPTDMVDLLKSEAQGGSPKEFFQGGASSLAGEDAFSKELEEFSLDLPEEVDASLEKGEDLDFDLDAPLSLDEPLELPKSEEDAPLLEDDLLDSPQELANQESEDLDLDLDSLEFDEESPAPSPETPKNAPIEVDMENLSFEETPASEPKEEDPLSDLEWDDSLLEASPDSLEVASSKEALALDSSAQEDLDLDLDSLGFSLEEKDEELEAKEENLIPDEPLEAGGILDANDLETVKHLLEEDDPTPIPAEDLDMNDIKIESSELASLTEEALSEALGEELTPDEEEEFNFEDDTPPAPIPAAPLTQEKSESFTSVQKSEAPAAEAIKNLQGLSIPALKELLDGMQLTISISFPDKK</sequence>
<dbReference type="KEGG" id="wsu:WS0189"/>
<evidence type="ECO:0008006" key="4">
    <source>
        <dbReference type="Google" id="ProtNLM"/>
    </source>
</evidence>
<dbReference type="InterPro" id="IPR011006">
    <property type="entry name" value="CheY-like_superfamily"/>
</dbReference>
<dbReference type="EMBL" id="BX571657">
    <property type="protein sequence ID" value="CAE09350.1"/>
    <property type="molecule type" value="Genomic_DNA"/>
</dbReference>
<gene>
    <name evidence="2" type="ordered locus">WS0189</name>
</gene>
<evidence type="ECO:0000313" key="3">
    <source>
        <dbReference type="Proteomes" id="UP000000422"/>
    </source>
</evidence>
<feature type="compositionally biased region" description="Acidic residues" evidence="1">
    <location>
        <begin position="271"/>
        <end position="280"/>
    </location>
</feature>
<dbReference type="Proteomes" id="UP000000422">
    <property type="component" value="Chromosome"/>
</dbReference>
<organism evidence="3">
    <name type="scientific">Wolinella succinogenes (strain ATCC 29543 / DSM 1740 / CCUG 13145 / JCM 31913 / LMG 7466 / NCTC 11488 / FDC 602W)</name>
    <name type="common">Vibrio succinogenes</name>
    <dbReference type="NCBI Taxonomy" id="273121"/>
    <lineage>
        <taxon>Bacteria</taxon>
        <taxon>Pseudomonadati</taxon>
        <taxon>Campylobacterota</taxon>
        <taxon>Epsilonproteobacteria</taxon>
        <taxon>Campylobacterales</taxon>
        <taxon>Helicobacteraceae</taxon>
        <taxon>Wolinella</taxon>
    </lineage>
</organism>
<dbReference type="AlphaFoldDB" id="Q7MSR7"/>
<name>Q7MSR7_WOLSU</name>
<feature type="region of interest" description="Disordered" evidence="1">
    <location>
        <begin position="218"/>
        <end position="280"/>
    </location>
</feature>
<dbReference type="SUPFAM" id="SSF52172">
    <property type="entry name" value="CheY-like"/>
    <property type="match status" value="1"/>
</dbReference>